<dbReference type="RefSeq" id="WP_243329042.1">
    <property type="nucleotide sequence ID" value="NZ_AP027081.1"/>
</dbReference>
<organism evidence="3 4">
    <name type="scientific">Mesoterricola sediminis</name>
    <dbReference type="NCBI Taxonomy" id="2927980"/>
    <lineage>
        <taxon>Bacteria</taxon>
        <taxon>Pseudomonadati</taxon>
        <taxon>Acidobacteriota</taxon>
        <taxon>Holophagae</taxon>
        <taxon>Holophagales</taxon>
        <taxon>Holophagaceae</taxon>
        <taxon>Mesoterricola</taxon>
    </lineage>
</organism>
<accession>A0AA48H1V2</accession>
<dbReference type="Pfam" id="PF20382">
    <property type="entry name" value="DUF6677"/>
    <property type="match status" value="1"/>
</dbReference>
<gene>
    <name evidence="3" type="ORF">METESE_34230</name>
</gene>
<evidence type="ECO:0000256" key="1">
    <source>
        <dbReference type="SAM" id="Phobius"/>
    </source>
</evidence>
<evidence type="ECO:0000313" key="4">
    <source>
        <dbReference type="Proteomes" id="UP001228113"/>
    </source>
</evidence>
<dbReference type="EMBL" id="AP027081">
    <property type="protein sequence ID" value="BDU78465.1"/>
    <property type="molecule type" value="Genomic_DNA"/>
</dbReference>
<dbReference type="Proteomes" id="UP001228113">
    <property type="component" value="Chromosome"/>
</dbReference>
<dbReference type="InterPro" id="IPR046499">
    <property type="entry name" value="DUF6677"/>
</dbReference>
<feature type="transmembrane region" description="Helical" evidence="1">
    <location>
        <begin position="23"/>
        <end position="42"/>
    </location>
</feature>
<sequence length="173" mass="19065">MADAKPLPKLPAPLRGPKAFKASWKPVLLNWLVPGLGYWIIGERGRAKALFGVSAVFLLMGFLQLQFGAVDGIRGGVYVPTFAPFQWMPTLGALATAGTGPIYAVYGWLFGGVGTEPVRNLVQEYGASYVMVTGILNWMACFDIFDRTTGRWVWRLPRDEQETLATQEEPKAK</sequence>
<keyword evidence="1" id="KW-0812">Transmembrane</keyword>
<keyword evidence="1" id="KW-0472">Membrane</keyword>
<dbReference type="KEGG" id="msea:METESE_34230"/>
<keyword evidence="4" id="KW-1185">Reference proteome</keyword>
<keyword evidence="1" id="KW-1133">Transmembrane helix</keyword>
<feature type="domain" description="DUF6677" evidence="2">
    <location>
        <begin position="27"/>
        <end position="145"/>
    </location>
</feature>
<feature type="transmembrane region" description="Helical" evidence="1">
    <location>
        <begin position="49"/>
        <end position="67"/>
    </location>
</feature>
<reference evidence="3" key="1">
    <citation type="journal article" date="2023" name="Int. J. Syst. Evol. Microbiol.">
        <title>Mesoterricola silvestris gen. nov., sp. nov., Mesoterricola sediminis sp. nov., Geothrix oryzae sp. nov., Geothrix edaphica sp. nov., Geothrix rubra sp. nov., and Geothrix limicola sp. nov., six novel members of Acidobacteriota isolated from soils.</title>
        <authorList>
            <person name="Itoh H."/>
            <person name="Sugisawa Y."/>
            <person name="Mise K."/>
            <person name="Xu Z."/>
            <person name="Kuniyasu M."/>
            <person name="Ushijima N."/>
            <person name="Kawano K."/>
            <person name="Kobayashi E."/>
            <person name="Shiratori Y."/>
            <person name="Masuda Y."/>
            <person name="Senoo K."/>
        </authorList>
    </citation>
    <scope>NUCLEOTIDE SEQUENCE</scope>
    <source>
        <strain evidence="3">W786</strain>
    </source>
</reference>
<evidence type="ECO:0000313" key="3">
    <source>
        <dbReference type="EMBL" id="BDU78465.1"/>
    </source>
</evidence>
<feature type="transmembrane region" description="Helical" evidence="1">
    <location>
        <begin position="87"/>
        <end position="109"/>
    </location>
</feature>
<dbReference type="AlphaFoldDB" id="A0AA48H1V2"/>
<protein>
    <recommendedName>
        <fullName evidence="2">DUF6677 domain-containing protein</fullName>
    </recommendedName>
</protein>
<name>A0AA48H1V2_9BACT</name>
<evidence type="ECO:0000259" key="2">
    <source>
        <dbReference type="Pfam" id="PF20382"/>
    </source>
</evidence>
<proteinExistence type="predicted"/>